<name>A0A067QSH7_ZOONE</name>
<dbReference type="InterPro" id="IPR015915">
    <property type="entry name" value="Kelch-typ_b-propeller"/>
</dbReference>
<dbReference type="PROSITE" id="PS50097">
    <property type="entry name" value="BTB"/>
    <property type="match status" value="1"/>
</dbReference>
<evidence type="ECO:0000256" key="7">
    <source>
        <dbReference type="ARBA" id="ARBA00043912"/>
    </source>
</evidence>
<evidence type="ECO:0000256" key="1">
    <source>
        <dbReference type="ARBA" id="ARBA00004906"/>
    </source>
</evidence>
<dbReference type="STRING" id="136037.A0A067QSH7"/>
<dbReference type="PRINTS" id="PR00501">
    <property type="entry name" value="KELCHREPEAT"/>
</dbReference>
<dbReference type="InterPro" id="IPR017096">
    <property type="entry name" value="BTB-kelch_protein"/>
</dbReference>
<proteinExistence type="predicted"/>
<keyword evidence="5" id="KW-0833">Ubl conjugation pathway</keyword>
<evidence type="ECO:0000313" key="10">
    <source>
        <dbReference type="Proteomes" id="UP000027135"/>
    </source>
</evidence>
<dbReference type="Proteomes" id="UP000027135">
    <property type="component" value="Unassembled WGS sequence"/>
</dbReference>
<dbReference type="SUPFAM" id="SSF54695">
    <property type="entry name" value="POZ domain"/>
    <property type="match status" value="1"/>
</dbReference>
<keyword evidence="4" id="KW-0677">Repeat</keyword>
<dbReference type="InterPro" id="IPR006652">
    <property type="entry name" value="Kelch_1"/>
</dbReference>
<dbReference type="Pfam" id="PF24681">
    <property type="entry name" value="Kelch_KLHDC2_KLHL20_DRC7"/>
    <property type="match status" value="1"/>
</dbReference>
<dbReference type="SUPFAM" id="SSF117281">
    <property type="entry name" value="Kelch motif"/>
    <property type="match status" value="1"/>
</dbReference>
<dbReference type="InterPro" id="IPR011705">
    <property type="entry name" value="BACK"/>
</dbReference>
<gene>
    <name evidence="9" type="ORF">L798_12031</name>
</gene>
<dbReference type="EMBL" id="KK853004">
    <property type="protein sequence ID" value="KDR12596.1"/>
    <property type="molecule type" value="Genomic_DNA"/>
</dbReference>
<dbReference type="PANTHER" id="PTHR24412">
    <property type="entry name" value="KELCH PROTEIN"/>
    <property type="match status" value="1"/>
</dbReference>
<dbReference type="UniPathway" id="UPA00143"/>
<comment type="function">
    <text evidence="7">Probable substrate-specific adapter of an E3 ubiquitin-protein ligase complex which mediates the ubiquitination and subsequent proteasomal degradation of target proteins. May have a role in synapse differentiation and growth.</text>
</comment>
<dbReference type="Gene3D" id="1.25.40.420">
    <property type="match status" value="1"/>
</dbReference>
<dbReference type="InterPro" id="IPR000210">
    <property type="entry name" value="BTB/POZ_dom"/>
</dbReference>
<comment type="pathway">
    <text evidence="1">Protein modification; protein ubiquitination.</text>
</comment>
<evidence type="ECO:0000313" key="9">
    <source>
        <dbReference type="EMBL" id="KDR12596.1"/>
    </source>
</evidence>
<feature type="domain" description="BTB" evidence="8">
    <location>
        <begin position="35"/>
        <end position="102"/>
    </location>
</feature>
<dbReference type="PANTHER" id="PTHR24412:SF172">
    <property type="entry name" value="KELCH-LIKE PROTEIN 10"/>
    <property type="match status" value="1"/>
</dbReference>
<evidence type="ECO:0000256" key="3">
    <source>
        <dbReference type="ARBA" id="ARBA00022441"/>
    </source>
</evidence>
<accession>A0A067QSH7</accession>
<dbReference type="eggNOG" id="KOG4441">
    <property type="taxonomic scope" value="Eukaryota"/>
</dbReference>
<dbReference type="SMART" id="SM00225">
    <property type="entry name" value="BTB"/>
    <property type="match status" value="1"/>
</dbReference>
<dbReference type="OMA" id="YKTNQWS"/>
<dbReference type="SMART" id="SM00612">
    <property type="entry name" value="Kelch"/>
    <property type="match status" value="6"/>
</dbReference>
<dbReference type="GO" id="GO:0016567">
    <property type="term" value="P:protein ubiquitination"/>
    <property type="evidence" value="ECO:0007669"/>
    <property type="project" value="UniProtKB-UniPathway"/>
</dbReference>
<keyword evidence="3" id="KW-0880">Kelch repeat</keyword>
<organism evidence="9 10">
    <name type="scientific">Zootermopsis nevadensis</name>
    <name type="common">Dampwood termite</name>
    <dbReference type="NCBI Taxonomy" id="136037"/>
    <lineage>
        <taxon>Eukaryota</taxon>
        <taxon>Metazoa</taxon>
        <taxon>Ecdysozoa</taxon>
        <taxon>Arthropoda</taxon>
        <taxon>Hexapoda</taxon>
        <taxon>Insecta</taxon>
        <taxon>Pterygota</taxon>
        <taxon>Neoptera</taxon>
        <taxon>Polyneoptera</taxon>
        <taxon>Dictyoptera</taxon>
        <taxon>Blattodea</taxon>
        <taxon>Blattoidea</taxon>
        <taxon>Termitoidae</taxon>
        <taxon>Termopsidae</taxon>
        <taxon>Zootermopsis</taxon>
    </lineage>
</organism>
<keyword evidence="10" id="KW-1185">Reference proteome</keyword>
<dbReference type="Pfam" id="PF01344">
    <property type="entry name" value="Kelch_1"/>
    <property type="match status" value="2"/>
</dbReference>
<keyword evidence="6" id="KW-0009">Actin-binding</keyword>
<dbReference type="Gene3D" id="2.120.10.80">
    <property type="entry name" value="Kelch-type beta propeller"/>
    <property type="match status" value="2"/>
</dbReference>
<reference evidence="9 10" key="1">
    <citation type="journal article" date="2014" name="Nat. Commun.">
        <title>Molecular traces of alternative social organization in a termite genome.</title>
        <authorList>
            <person name="Terrapon N."/>
            <person name="Li C."/>
            <person name="Robertson H.M."/>
            <person name="Ji L."/>
            <person name="Meng X."/>
            <person name="Booth W."/>
            <person name="Chen Z."/>
            <person name="Childers C.P."/>
            <person name="Glastad K.M."/>
            <person name="Gokhale K."/>
            <person name="Gowin J."/>
            <person name="Gronenberg W."/>
            <person name="Hermansen R.A."/>
            <person name="Hu H."/>
            <person name="Hunt B.G."/>
            <person name="Huylmans A.K."/>
            <person name="Khalil S.M."/>
            <person name="Mitchell R.D."/>
            <person name="Munoz-Torres M.C."/>
            <person name="Mustard J.A."/>
            <person name="Pan H."/>
            <person name="Reese J.T."/>
            <person name="Scharf M.E."/>
            <person name="Sun F."/>
            <person name="Vogel H."/>
            <person name="Xiao J."/>
            <person name="Yang W."/>
            <person name="Yang Z."/>
            <person name="Yang Z."/>
            <person name="Zhou J."/>
            <person name="Zhu J."/>
            <person name="Brent C.S."/>
            <person name="Elsik C.G."/>
            <person name="Goodisman M.A."/>
            <person name="Liberles D.A."/>
            <person name="Roe R.M."/>
            <person name="Vargo E.L."/>
            <person name="Vilcinskas A."/>
            <person name="Wang J."/>
            <person name="Bornberg-Bauer E."/>
            <person name="Korb J."/>
            <person name="Zhang G."/>
            <person name="Liebig J."/>
        </authorList>
    </citation>
    <scope>NUCLEOTIDE SEQUENCE [LARGE SCALE GENOMIC DNA]</scope>
    <source>
        <tissue evidence="9">Whole organism</tissue>
    </source>
</reference>
<dbReference type="SMART" id="SM00875">
    <property type="entry name" value="BACK"/>
    <property type="match status" value="1"/>
</dbReference>
<dbReference type="Gene3D" id="3.30.710.10">
    <property type="entry name" value="Potassium Channel Kv1.1, Chain A"/>
    <property type="match status" value="1"/>
</dbReference>
<dbReference type="Pfam" id="PF00651">
    <property type="entry name" value="BTB"/>
    <property type="match status" value="1"/>
</dbReference>
<evidence type="ECO:0000256" key="6">
    <source>
        <dbReference type="ARBA" id="ARBA00023203"/>
    </source>
</evidence>
<dbReference type="PIRSF" id="PIRSF037037">
    <property type="entry name" value="Kelch-like_protein_gigaxonin"/>
    <property type="match status" value="1"/>
</dbReference>
<dbReference type="GO" id="GO:0003779">
    <property type="term" value="F:actin binding"/>
    <property type="evidence" value="ECO:0007669"/>
    <property type="project" value="UniProtKB-KW"/>
</dbReference>
<dbReference type="OrthoDB" id="191037at2759"/>
<dbReference type="AlphaFoldDB" id="A0A067QSH7"/>
<protein>
    <recommendedName>
        <fullName evidence="2">Kelch-like protein diablo</fullName>
    </recommendedName>
</protein>
<dbReference type="InParanoid" id="A0A067QSH7"/>
<dbReference type="FunCoup" id="A0A067QSH7">
    <property type="interactions" value="1"/>
</dbReference>
<dbReference type="FunFam" id="1.25.40.420:FF:000001">
    <property type="entry name" value="Kelch-like family member 12"/>
    <property type="match status" value="1"/>
</dbReference>
<dbReference type="InterPro" id="IPR011333">
    <property type="entry name" value="SKP1/BTB/POZ_sf"/>
</dbReference>
<evidence type="ECO:0000256" key="2">
    <source>
        <dbReference type="ARBA" id="ARBA00013699"/>
    </source>
</evidence>
<evidence type="ECO:0000259" key="8">
    <source>
        <dbReference type="PROSITE" id="PS50097"/>
    </source>
</evidence>
<sequence>MELNQHSCCSQHGRWCICTEALLALNDLRQKTLLCDAVLRLEDGGVFPVHRVILSACSTYFRYLFTTFDTKEQNEILLQGISSYIMTQILDYVYLRKIHIHCDNVCQLLVTADYLCVLSVLELCCEFLKHKLGFENCIGIMLFARCYFCTDLENHARRFILRHFVQVSQQSEELLELPAEELQAIIGSEDLNVKNEKVVWECILRWINHDPDNRKSHFVDLFMNVRIGLLETRFFHEKVRNHPYVKENMACKPMIVEMLTFLYDVQTITKKAERVLLPKIAYPRIPQDILFAIGGYRDGIPTDVIETYDTRADRWINMEEVDPFGPRGYHGTAVIGFNIYVLGGFNDVEYLNSCRCFNAVTKTWSEVAPMNSCRSYFCVAVLGEVVYAIGGHNGFHRFKTAERYDYNTNQWSLIAPMSTERSDASATELNGKIYVVGGFNGWNYMNSAEVYGPETNQWTLISPMLSQRTGVACTALHGCVYAIGGFNGISRVCSGEKYNPATNTWTQIPEMYEPRSNFAIEVMDDMIFAIGGFGNVDATYCVECYDEITNTWYEATHMNIYRSALSACIVKDLPNARDYVYKHRERLLEDLRQNKLAMEIHGDLEYEALGDNINFDFDF</sequence>
<dbReference type="Pfam" id="PF07707">
    <property type="entry name" value="BACK"/>
    <property type="match status" value="1"/>
</dbReference>
<evidence type="ECO:0000256" key="4">
    <source>
        <dbReference type="ARBA" id="ARBA00022737"/>
    </source>
</evidence>
<evidence type="ECO:0000256" key="5">
    <source>
        <dbReference type="ARBA" id="ARBA00022786"/>
    </source>
</evidence>